<dbReference type="FunFam" id="1.10.10.10:FF:000297">
    <property type="entry name" value="DNA-binding transcriptional activator SdiA"/>
    <property type="match status" value="1"/>
</dbReference>
<dbReference type="KEGG" id="ecc:c2330"/>
<dbReference type="Gene3D" id="3.30.450.80">
    <property type="entry name" value="Transcription factor LuxR-like, autoinducer-binding domain"/>
    <property type="match status" value="1"/>
</dbReference>
<dbReference type="Pfam" id="PF03472">
    <property type="entry name" value="Autoind_bind"/>
    <property type="match status" value="1"/>
</dbReference>
<evidence type="ECO:0000256" key="4">
    <source>
        <dbReference type="ARBA" id="ARBA00023163"/>
    </source>
</evidence>
<dbReference type="Gene3D" id="1.10.10.10">
    <property type="entry name" value="Winged helix-like DNA-binding domain superfamily/Winged helix DNA-binding domain"/>
    <property type="match status" value="1"/>
</dbReference>
<protein>
    <submittedName>
        <fullName evidence="6">Regulatory protein sdiA</fullName>
    </submittedName>
</protein>
<sequence length="244" mass="28571">MRFTMQDTDFFSWLRTMLLRFQRMEAAEEVYHEIELQAQQLEYDYYSLCVRHPVPFTRPKVAFYTNYPESWVSYYQAKNFLAIDPVLNPENFSQGHLMWNDDLFSEAQPLWEAARAHGLRRGVTQYLMLPNRALGFLSFSRCSTREIPILSDELQLKMQLLVRESLMALMRLNDEIVMTPEMNFSKREKEILKWTAEGKTSAEIAMILSISENTVNFHQKNMQKKINAPNKTQVACYAAATGLI</sequence>
<dbReference type="GO" id="GO:0003677">
    <property type="term" value="F:DNA binding"/>
    <property type="evidence" value="ECO:0007669"/>
    <property type="project" value="UniProtKB-KW"/>
</dbReference>
<dbReference type="EMBL" id="AE014075">
    <property type="protein sequence ID" value="AAN80789.1"/>
    <property type="molecule type" value="Genomic_DNA"/>
</dbReference>
<evidence type="ECO:0000313" key="7">
    <source>
        <dbReference type="Proteomes" id="UP000001410"/>
    </source>
</evidence>
<dbReference type="InterPro" id="IPR005143">
    <property type="entry name" value="TF_LuxR_autoind-bd_dom"/>
</dbReference>
<dbReference type="SUPFAM" id="SSF46894">
    <property type="entry name" value="C-terminal effector domain of the bipartite response regulators"/>
    <property type="match status" value="1"/>
</dbReference>
<dbReference type="SMR" id="A0A0H2V844"/>
<evidence type="ECO:0000256" key="3">
    <source>
        <dbReference type="ARBA" id="ARBA00023159"/>
    </source>
</evidence>
<evidence type="ECO:0000256" key="2">
    <source>
        <dbReference type="ARBA" id="ARBA00023125"/>
    </source>
</evidence>
<dbReference type="GO" id="GO:0045893">
    <property type="term" value="P:positive regulation of DNA-templated transcription"/>
    <property type="evidence" value="ECO:0007669"/>
    <property type="project" value="UniProtKB-ARBA"/>
</dbReference>
<dbReference type="PROSITE" id="PS00622">
    <property type="entry name" value="HTH_LUXR_1"/>
    <property type="match status" value="1"/>
</dbReference>
<evidence type="ECO:0000259" key="5">
    <source>
        <dbReference type="PROSITE" id="PS50043"/>
    </source>
</evidence>
<dbReference type="SUPFAM" id="SSF75516">
    <property type="entry name" value="Pheromone-binding domain of LuxR-like quorum-sensing transcription factors"/>
    <property type="match status" value="1"/>
</dbReference>
<dbReference type="Proteomes" id="UP000001410">
    <property type="component" value="Chromosome"/>
</dbReference>
<keyword evidence="3" id="KW-0010">Activator</keyword>
<dbReference type="PROSITE" id="PS50043">
    <property type="entry name" value="HTH_LUXR_2"/>
    <property type="match status" value="1"/>
</dbReference>
<evidence type="ECO:0000313" key="6">
    <source>
        <dbReference type="EMBL" id="AAN80789.1"/>
    </source>
</evidence>
<dbReference type="NCBIfam" id="NF007561">
    <property type="entry name" value="PRK10188.1"/>
    <property type="match status" value="1"/>
</dbReference>
<dbReference type="AlphaFoldDB" id="A0A0H2V844"/>
<dbReference type="InterPro" id="IPR036693">
    <property type="entry name" value="TF_LuxR_autoind-bd_dom_sf"/>
</dbReference>
<dbReference type="InterPro" id="IPR000792">
    <property type="entry name" value="Tscrpt_reg_LuxR_C"/>
</dbReference>
<dbReference type="STRING" id="199310.c2330"/>
<reference evidence="6 7" key="1">
    <citation type="journal article" date="2002" name="Proc. Natl. Acad. Sci. U.S.A.">
        <title>Extensive mosaic structure revealed by the complete genome sequence of uropathogenic Escherichia coli.</title>
        <authorList>
            <person name="Welch R.A."/>
            <person name="Burland V."/>
            <person name="Plunkett G.III."/>
            <person name="Redford P."/>
            <person name="Roesch P."/>
            <person name="Rasko D."/>
            <person name="Buckles E.L."/>
            <person name="Liou S.R."/>
            <person name="Boutin A."/>
            <person name="Hackett J."/>
            <person name="Stroud D."/>
            <person name="Mayhew G.F."/>
            <person name="Rose D.J."/>
            <person name="Zhou S."/>
            <person name="Schwartz D.C."/>
            <person name="Perna N.T."/>
            <person name="Mobley H.L."/>
            <person name="Donnenberg M.S."/>
            <person name="Blattner F.R."/>
        </authorList>
    </citation>
    <scope>NUCLEOTIDE SEQUENCE [LARGE SCALE GENOMIC DNA]</scope>
    <source>
        <strain evidence="7">CFT073 / ATCC 700928 / UPEC</strain>
    </source>
</reference>
<dbReference type="PRINTS" id="PR00038">
    <property type="entry name" value="HTHLUXR"/>
</dbReference>
<dbReference type="PANTHER" id="PTHR44688">
    <property type="entry name" value="DNA-BINDING TRANSCRIPTIONAL ACTIVATOR DEVR_DOSR"/>
    <property type="match status" value="1"/>
</dbReference>
<feature type="domain" description="HTH luxR-type" evidence="5">
    <location>
        <begin position="177"/>
        <end position="242"/>
    </location>
</feature>
<keyword evidence="1" id="KW-0805">Transcription regulation</keyword>
<evidence type="ECO:0000256" key="1">
    <source>
        <dbReference type="ARBA" id="ARBA00023015"/>
    </source>
</evidence>
<keyword evidence="7" id="KW-1185">Reference proteome</keyword>
<keyword evidence="4" id="KW-0804">Transcription</keyword>
<dbReference type="HOGENOM" id="CLU_072786_7_1_6"/>
<accession>A0A0H2V844</accession>
<dbReference type="PANTHER" id="PTHR44688:SF16">
    <property type="entry name" value="DNA-BINDING TRANSCRIPTIONAL ACTIVATOR DEVR_DOSR"/>
    <property type="match status" value="1"/>
</dbReference>
<dbReference type="InterPro" id="IPR036388">
    <property type="entry name" value="WH-like_DNA-bd_sf"/>
</dbReference>
<dbReference type="Pfam" id="PF00196">
    <property type="entry name" value="GerE"/>
    <property type="match status" value="1"/>
</dbReference>
<dbReference type="eggNOG" id="COG2197">
    <property type="taxonomic scope" value="Bacteria"/>
</dbReference>
<keyword evidence="2" id="KW-0238">DNA-binding</keyword>
<gene>
    <name evidence="6" type="primary">sdiA</name>
    <name evidence="6" type="ordered locus">c2330</name>
</gene>
<organism evidence="6 7">
    <name type="scientific">Escherichia coli O6:H1 (strain CFT073 / ATCC 700928 / UPEC)</name>
    <dbReference type="NCBI Taxonomy" id="199310"/>
    <lineage>
        <taxon>Bacteria</taxon>
        <taxon>Pseudomonadati</taxon>
        <taxon>Pseudomonadota</taxon>
        <taxon>Gammaproteobacteria</taxon>
        <taxon>Enterobacterales</taxon>
        <taxon>Enterobacteriaceae</taxon>
        <taxon>Escherichia</taxon>
    </lineage>
</organism>
<proteinExistence type="predicted"/>
<dbReference type="CDD" id="cd06170">
    <property type="entry name" value="LuxR_C_like"/>
    <property type="match status" value="1"/>
</dbReference>
<name>A0A0H2V844_ECOL6</name>
<dbReference type="InterPro" id="IPR016032">
    <property type="entry name" value="Sig_transdc_resp-reg_C-effctor"/>
</dbReference>
<dbReference type="SMART" id="SM00421">
    <property type="entry name" value="HTH_LUXR"/>
    <property type="match status" value="1"/>
</dbReference>